<dbReference type="EMBL" id="CM042064">
    <property type="protein sequence ID" value="KAI3665750.1"/>
    <property type="molecule type" value="Genomic_DNA"/>
</dbReference>
<reference evidence="1 2" key="2">
    <citation type="journal article" date="2022" name="Mol. Ecol. Resour.">
        <title>The genomes of chicory, endive, great burdock and yacon provide insights into Asteraceae paleo-polyploidization history and plant inulin production.</title>
        <authorList>
            <person name="Fan W."/>
            <person name="Wang S."/>
            <person name="Wang H."/>
            <person name="Wang A."/>
            <person name="Jiang F."/>
            <person name="Liu H."/>
            <person name="Zhao H."/>
            <person name="Xu D."/>
            <person name="Zhang Y."/>
        </authorList>
    </citation>
    <scope>NUCLEOTIDE SEQUENCE [LARGE SCALE GENOMIC DNA]</scope>
    <source>
        <strain evidence="2">cv. Niubang</strain>
    </source>
</reference>
<name>A0ACB8XFI0_ARCLA</name>
<organism evidence="1 2">
    <name type="scientific">Arctium lappa</name>
    <name type="common">Greater burdock</name>
    <name type="synonym">Lappa major</name>
    <dbReference type="NCBI Taxonomy" id="4217"/>
    <lineage>
        <taxon>Eukaryota</taxon>
        <taxon>Viridiplantae</taxon>
        <taxon>Streptophyta</taxon>
        <taxon>Embryophyta</taxon>
        <taxon>Tracheophyta</taxon>
        <taxon>Spermatophyta</taxon>
        <taxon>Magnoliopsida</taxon>
        <taxon>eudicotyledons</taxon>
        <taxon>Gunneridae</taxon>
        <taxon>Pentapetalae</taxon>
        <taxon>asterids</taxon>
        <taxon>campanulids</taxon>
        <taxon>Asterales</taxon>
        <taxon>Asteraceae</taxon>
        <taxon>Carduoideae</taxon>
        <taxon>Cardueae</taxon>
        <taxon>Arctiinae</taxon>
        <taxon>Arctium</taxon>
    </lineage>
</organism>
<protein>
    <submittedName>
        <fullName evidence="1">Uncharacterized protein</fullName>
    </submittedName>
</protein>
<reference evidence="2" key="1">
    <citation type="journal article" date="2022" name="Mol. Ecol. Resour.">
        <title>The genomes of chicory, endive, great burdock and yacon provide insights into Asteraceae palaeo-polyploidization history and plant inulin production.</title>
        <authorList>
            <person name="Fan W."/>
            <person name="Wang S."/>
            <person name="Wang H."/>
            <person name="Wang A."/>
            <person name="Jiang F."/>
            <person name="Liu H."/>
            <person name="Zhao H."/>
            <person name="Xu D."/>
            <person name="Zhang Y."/>
        </authorList>
    </citation>
    <scope>NUCLEOTIDE SEQUENCE [LARGE SCALE GENOMIC DNA]</scope>
    <source>
        <strain evidence="2">cv. Niubang</strain>
    </source>
</reference>
<gene>
    <name evidence="1" type="ORF">L6452_44380</name>
</gene>
<keyword evidence="2" id="KW-1185">Reference proteome</keyword>
<proteinExistence type="predicted"/>
<accession>A0ACB8XFI0</accession>
<evidence type="ECO:0000313" key="1">
    <source>
        <dbReference type="EMBL" id="KAI3665750.1"/>
    </source>
</evidence>
<comment type="caution">
    <text evidence="1">The sequence shown here is derived from an EMBL/GenBank/DDBJ whole genome shotgun (WGS) entry which is preliminary data.</text>
</comment>
<sequence length="492" mass="54527">MINSSRGLDLYGNNNGVSQQKSGVLLKTGDHHRHRNHPNDAVEKLHVHISNNTPESHQPPPSTDNESPYDDDSLRDSYSNMMSSTQTSPVASSQWNLEQTVPDCMDFVSNYTGLMASLVRQEGNIYSLAAIGDLLYTGSDSKNIRVWKNQKEFSGFRSNSGLVKAIVIANDKIFTGHRDGKIRAWKVSDKNPSVHKKIGTLPNLTSIVKKSIRPKNYTEVRNNHSAIWIKHFDVISSLSLNEDHSILYSSSWDKTVKVWKVSDFKCLESISAHDDAVNAVVAGFDGLVFSGSADGTVKLWRREMPGKRTKHSFLDTLLKQESAVTSLVVNPASTVVYAGLSDGLLHFWERDKLFSGGRVLRCHKLAVLCLAAAGRMVFSGSADTNICVWRRNDGGDHVCMCVLNGHSGPVKCLAVDGGRPGAVSRREGGERTWTLYSGSLDRSVKIWRVCTETPYTEEQEPPAPEVKDRVRRSGKAGFQSFTAQGRLIQRRK</sequence>
<evidence type="ECO:0000313" key="2">
    <source>
        <dbReference type="Proteomes" id="UP001055879"/>
    </source>
</evidence>
<dbReference type="Proteomes" id="UP001055879">
    <property type="component" value="Linkage Group LG18"/>
</dbReference>